<dbReference type="Proteomes" id="UP001451303">
    <property type="component" value="Unassembled WGS sequence"/>
</dbReference>
<proteinExistence type="predicted"/>
<reference evidence="2 3" key="1">
    <citation type="submission" date="2023-09" db="EMBL/GenBank/DDBJ databases">
        <title>Multi-omics analysis of a traditional fermented food reveals byproduct-associated fungal strains for waste-to-food upcycling.</title>
        <authorList>
            <consortium name="Lawrence Berkeley National Laboratory"/>
            <person name="Rekdal V.M."/>
            <person name="Villalobos-Escobedo J.M."/>
            <person name="Rodriguez-Valeron N."/>
            <person name="Garcia M.O."/>
            <person name="Vasquez D.P."/>
            <person name="Damayanti I."/>
            <person name="Sorensen P.M."/>
            <person name="Baidoo E.E."/>
            <person name="De Carvalho A.C."/>
            <person name="Riley R."/>
            <person name="Lipzen A."/>
            <person name="He G."/>
            <person name="Yan M."/>
            <person name="Haridas S."/>
            <person name="Daum C."/>
            <person name="Yoshinaga Y."/>
            <person name="Ng V."/>
            <person name="Grigoriev I.V."/>
            <person name="Munk R."/>
            <person name="Nuraida L."/>
            <person name="Wijaya C.H."/>
            <person name="Morales P.-C."/>
            <person name="Keasling J.D."/>
        </authorList>
    </citation>
    <scope>NUCLEOTIDE SEQUENCE [LARGE SCALE GENOMIC DNA]</scope>
    <source>
        <strain evidence="2 3">FGSC 2613</strain>
    </source>
</reference>
<accession>A0ABR3DNH8</accession>
<organism evidence="2 3">
    <name type="scientific">Neurospora intermedia</name>
    <dbReference type="NCBI Taxonomy" id="5142"/>
    <lineage>
        <taxon>Eukaryota</taxon>
        <taxon>Fungi</taxon>
        <taxon>Dikarya</taxon>
        <taxon>Ascomycota</taxon>
        <taxon>Pezizomycotina</taxon>
        <taxon>Sordariomycetes</taxon>
        <taxon>Sordariomycetidae</taxon>
        <taxon>Sordariales</taxon>
        <taxon>Sordariaceae</taxon>
        <taxon>Neurospora</taxon>
    </lineage>
</organism>
<keyword evidence="1" id="KW-0472">Membrane</keyword>
<sequence>MEEGWHTHYMYCMPVMLCVLFHLAFHLGRGGGGFRVMVNIFDLSCDNKALSPISEIRTRSEKLEREVSECPCRFGQVSVFENLERSGQASQSKKGVFSGPSCR</sequence>
<name>A0ABR3DNH8_NEUIN</name>
<keyword evidence="1" id="KW-1133">Transmembrane helix</keyword>
<comment type="caution">
    <text evidence="2">The sequence shown here is derived from an EMBL/GenBank/DDBJ whole genome shotgun (WGS) entry which is preliminary data.</text>
</comment>
<evidence type="ECO:0000256" key="1">
    <source>
        <dbReference type="SAM" id="Phobius"/>
    </source>
</evidence>
<gene>
    <name evidence="2" type="ORF">QR685DRAFT_509094</name>
</gene>
<evidence type="ECO:0000313" key="2">
    <source>
        <dbReference type="EMBL" id="KAL0474199.1"/>
    </source>
</evidence>
<keyword evidence="1" id="KW-0812">Transmembrane</keyword>
<protein>
    <submittedName>
        <fullName evidence="2">Uncharacterized protein</fullName>
    </submittedName>
</protein>
<keyword evidence="3" id="KW-1185">Reference proteome</keyword>
<dbReference type="EMBL" id="JAVLET010000001">
    <property type="protein sequence ID" value="KAL0474199.1"/>
    <property type="molecule type" value="Genomic_DNA"/>
</dbReference>
<feature type="transmembrane region" description="Helical" evidence="1">
    <location>
        <begin position="6"/>
        <end position="25"/>
    </location>
</feature>
<evidence type="ECO:0000313" key="3">
    <source>
        <dbReference type="Proteomes" id="UP001451303"/>
    </source>
</evidence>